<feature type="domain" description="PAS" evidence="2">
    <location>
        <begin position="68"/>
        <end position="105"/>
    </location>
</feature>
<name>A0ABU9RD16_9BURK</name>
<sequence>MKVDFDVMRKPRALPAPSNVRLAAPFVLSVVASVLAVGIMLAVVVSNDADHAGAARAAAPAAPAANRDEARMTGIIPSSMEAIIMIDEAQNIVIFNPTAERIFGIFGLRAAQARIPVKTGRSA</sequence>
<dbReference type="EMBL" id="JAZHGA010000040">
    <property type="protein sequence ID" value="MEM5344961.1"/>
    <property type="molecule type" value="Genomic_DNA"/>
</dbReference>
<protein>
    <recommendedName>
        <fullName evidence="2">PAS domain-containing protein</fullName>
    </recommendedName>
</protein>
<dbReference type="InterPro" id="IPR000014">
    <property type="entry name" value="PAS"/>
</dbReference>
<evidence type="ECO:0000313" key="3">
    <source>
        <dbReference type="EMBL" id="MEM5344961.1"/>
    </source>
</evidence>
<dbReference type="PROSITE" id="PS50112">
    <property type="entry name" value="PAS"/>
    <property type="match status" value="1"/>
</dbReference>
<keyword evidence="1" id="KW-0472">Membrane</keyword>
<feature type="transmembrane region" description="Helical" evidence="1">
    <location>
        <begin position="20"/>
        <end position="45"/>
    </location>
</feature>
<dbReference type="Proteomes" id="UP001481677">
    <property type="component" value="Unassembled WGS sequence"/>
</dbReference>
<comment type="caution">
    <text evidence="3">The sequence shown here is derived from an EMBL/GenBank/DDBJ whole genome shotgun (WGS) entry which is preliminary data.</text>
</comment>
<evidence type="ECO:0000313" key="4">
    <source>
        <dbReference type="Proteomes" id="UP001481677"/>
    </source>
</evidence>
<organism evidence="3 4">
    <name type="scientific">Paraburkholderia azotifigens</name>
    <dbReference type="NCBI Taxonomy" id="2057004"/>
    <lineage>
        <taxon>Bacteria</taxon>
        <taxon>Pseudomonadati</taxon>
        <taxon>Pseudomonadota</taxon>
        <taxon>Betaproteobacteria</taxon>
        <taxon>Burkholderiales</taxon>
        <taxon>Burkholderiaceae</taxon>
        <taxon>Paraburkholderia</taxon>
    </lineage>
</organism>
<accession>A0ABU9RD16</accession>
<dbReference type="Gene3D" id="3.30.450.20">
    <property type="entry name" value="PAS domain"/>
    <property type="match status" value="1"/>
</dbReference>
<dbReference type="SUPFAM" id="SSF55785">
    <property type="entry name" value="PYP-like sensor domain (PAS domain)"/>
    <property type="match status" value="1"/>
</dbReference>
<proteinExistence type="predicted"/>
<dbReference type="RefSeq" id="WP_240057453.1">
    <property type="nucleotide sequence ID" value="NZ_JAZHFZ010000040.1"/>
</dbReference>
<evidence type="ECO:0000259" key="2">
    <source>
        <dbReference type="PROSITE" id="PS50112"/>
    </source>
</evidence>
<keyword evidence="1" id="KW-0812">Transmembrane</keyword>
<gene>
    <name evidence="3" type="ORF">V4C56_35710</name>
</gene>
<dbReference type="InterPro" id="IPR035965">
    <property type="entry name" value="PAS-like_dom_sf"/>
</dbReference>
<evidence type="ECO:0000256" key="1">
    <source>
        <dbReference type="SAM" id="Phobius"/>
    </source>
</evidence>
<keyword evidence="1" id="KW-1133">Transmembrane helix</keyword>
<reference evidence="3 4" key="1">
    <citation type="submission" date="2024-01" db="EMBL/GenBank/DDBJ databases">
        <title>The diversity of rhizobia nodulating Mimosa spp. in eleven states of Brazil covering several biomes is determined by host plant, location, and edaphic factors.</title>
        <authorList>
            <person name="Rouws L."/>
            <person name="Barauna A."/>
            <person name="Beukes C."/>
            <person name="De Faria S.M."/>
            <person name="Gross E."/>
            <person name="Dos Reis Junior F.B."/>
            <person name="Simon M."/>
            <person name="Maluk M."/>
            <person name="Odee D.W."/>
            <person name="Kenicer G."/>
            <person name="Young J.P.W."/>
            <person name="Reis V.M."/>
            <person name="Zilli J."/>
            <person name="James E.K."/>
        </authorList>
    </citation>
    <scope>NUCLEOTIDE SEQUENCE [LARGE SCALE GENOMIC DNA]</scope>
    <source>
        <strain evidence="3 4">JPY530</strain>
    </source>
</reference>
<keyword evidence="4" id="KW-1185">Reference proteome</keyword>